<comment type="caution">
    <text evidence="3">The sequence shown here is derived from an EMBL/GenBank/DDBJ whole genome shotgun (WGS) entry which is preliminary data.</text>
</comment>
<dbReference type="InterPro" id="IPR043129">
    <property type="entry name" value="ATPase_NBD"/>
</dbReference>
<dbReference type="Gene3D" id="1.10.10.10">
    <property type="entry name" value="Winged helix-like DNA-binding domain superfamily/Winged helix DNA-binding domain"/>
    <property type="match status" value="1"/>
</dbReference>
<dbReference type="InterPro" id="IPR000600">
    <property type="entry name" value="ROK"/>
</dbReference>
<dbReference type="SUPFAM" id="SSF46785">
    <property type="entry name" value="Winged helix' DNA-binding domain"/>
    <property type="match status" value="1"/>
</dbReference>
<dbReference type="InterPro" id="IPR036388">
    <property type="entry name" value="WH-like_DNA-bd_sf"/>
</dbReference>
<dbReference type="Pfam" id="PF09339">
    <property type="entry name" value="HTH_IclR"/>
    <property type="match status" value="1"/>
</dbReference>
<dbReference type="SUPFAM" id="SSF53067">
    <property type="entry name" value="Actin-like ATPase domain"/>
    <property type="match status" value="1"/>
</dbReference>
<accession>A0ABV5STF8</accession>
<name>A0ABV5STF8_9MICO</name>
<dbReference type="Proteomes" id="UP001589667">
    <property type="component" value="Unassembled WGS sequence"/>
</dbReference>
<dbReference type="Pfam" id="PF00480">
    <property type="entry name" value="ROK"/>
    <property type="match status" value="1"/>
</dbReference>
<dbReference type="PANTHER" id="PTHR18964">
    <property type="entry name" value="ROK (REPRESSOR, ORF, KINASE) FAMILY"/>
    <property type="match status" value="1"/>
</dbReference>
<organism evidence="3 4">
    <name type="scientific">Agromyces lapidis</name>
    <dbReference type="NCBI Taxonomy" id="279574"/>
    <lineage>
        <taxon>Bacteria</taxon>
        <taxon>Bacillati</taxon>
        <taxon>Actinomycetota</taxon>
        <taxon>Actinomycetes</taxon>
        <taxon>Micrococcales</taxon>
        <taxon>Microbacteriaceae</taxon>
        <taxon>Agromyces</taxon>
    </lineage>
</organism>
<proteinExistence type="inferred from homology"/>
<comment type="similarity">
    <text evidence="1">Belongs to the ROK (NagC/XylR) family.</text>
</comment>
<keyword evidence="4" id="KW-1185">Reference proteome</keyword>
<protein>
    <submittedName>
        <fullName evidence="3">ROK family protein</fullName>
    </submittedName>
</protein>
<evidence type="ECO:0000259" key="2">
    <source>
        <dbReference type="Pfam" id="PF09339"/>
    </source>
</evidence>
<evidence type="ECO:0000313" key="4">
    <source>
        <dbReference type="Proteomes" id="UP001589667"/>
    </source>
</evidence>
<dbReference type="InterPro" id="IPR005471">
    <property type="entry name" value="Tscrpt_reg_IclR_N"/>
</dbReference>
<gene>
    <name evidence="3" type="ORF">ACFFQV_15150</name>
</gene>
<dbReference type="InterPro" id="IPR036390">
    <property type="entry name" value="WH_DNA-bd_sf"/>
</dbReference>
<dbReference type="RefSeq" id="WP_157425396.1">
    <property type="nucleotide sequence ID" value="NZ_BAAANI010000003.1"/>
</dbReference>
<evidence type="ECO:0000313" key="3">
    <source>
        <dbReference type="EMBL" id="MFB9643628.1"/>
    </source>
</evidence>
<dbReference type="EMBL" id="JBHMBL010000003">
    <property type="protein sequence ID" value="MFB9643628.1"/>
    <property type="molecule type" value="Genomic_DNA"/>
</dbReference>
<dbReference type="Gene3D" id="3.30.420.40">
    <property type="match status" value="2"/>
</dbReference>
<feature type="domain" description="HTH iclR-type" evidence="2">
    <location>
        <begin position="16"/>
        <end position="62"/>
    </location>
</feature>
<sequence length="408" mass="42963">MNDPIVGTARLKRYNTARVLDELRTGAVPQRIVEVAEHTGLTRSTVATIVEELEADGWLQRHDPAGSLGRPAARFSVTPGRFHVVGVDIGLHRVVAEVADASGAVLSSADAQHELHDGRALLQLVGATIDRALGGAGLTRPEVAALSIASVGMIDHAEGRVRVIRGIDAWSDLDLTRELGRGFACPAELDNDANLAALAMSRLDDCPPSFLTVQWGERLGAGLVLDGRLYRGPLGAAGEIGALRVVDPWSGEPAALEAVVGAERIDEVARLVAARDPFTRLASVLGAEAATAQVFERANDGERAAIEIVDLLADVAARALAPILLALDLHRMYITGGIARGGEVLTAALERRLAVGGAAPVEVRLSPFTENTVVRGAITAALQSAWDTALDGGLDRRDRAAEPRRAAR</sequence>
<dbReference type="PANTHER" id="PTHR18964:SF149">
    <property type="entry name" value="BIFUNCTIONAL UDP-N-ACETYLGLUCOSAMINE 2-EPIMERASE_N-ACETYLMANNOSAMINE KINASE"/>
    <property type="match status" value="1"/>
</dbReference>
<reference evidence="3 4" key="1">
    <citation type="submission" date="2024-09" db="EMBL/GenBank/DDBJ databases">
        <authorList>
            <person name="Sun Q."/>
            <person name="Mori K."/>
        </authorList>
    </citation>
    <scope>NUCLEOTIDE SEQUENCE [LARGE SCALE GENOMIC DNA]</scope>
    <source>
        <strain evidence="3 4">JCM 14321</strain>
    </source>
</reference>
<evidence type="ECO:0000256" key="1">
    <source>
        <dbReference type="ARBA" id="ARBA00006479"/>
    </source>
</evidence>